<dbReference type="Gene3D" id="3.40.50.720">
    <property type="entry name" value="NAD(P)-binding Rossmann-like Domain"/>
    <property type="match status" value="1"/>
</dbReference>
<dbReference type="UniPathway" id="UPA00098">
    <property type="reaction ID" value="UER00361"/>
</dbReference>
<evidence type="ECO:0000313" key="11">
    <source>
        <dbReference type="EMBL" id="OON13898.1"/>
    </source>
</evidence>
<dbReference type="GO" id="GO:0055129">
    <property type="term" value="P:L-proline biosynthetic process"/>
    <property type="evidence" value="ECO:0007669"/>
    <property type="project" value="UniProtKB-UniPathway"/>
</dbReference>
<gene>
    <name evidence="11" type="ORF">X801_10317</name>
</gene>
<evidence type="ECO:0000256" key="2">
    <source>
        <dbReference type="ARBA" id="ARBA00005525"/>
    </source>
</evidence>
<dbReference type="InterPro" id="IPR000304">
    <property type="entry name" value="Pyrroline-COOH_reductase"/>
</dbReference>
<evidence type="ECO:0000256" key="6">
    <source>
        <dbReference type="ARBA" id="ARBA00038523"/>
    </source>
</evidence>
<feature type="domain" description="Pyrroline-5-carboxylate reductase dimerisation" evidence="10">
    <location>
        <begin position="239"/>
        <end position="343"/>
    </location>
</feature>
<reference evidence="11 12" key="1">
    <citation type="submission" date="2015-03" db="EMBL/GenBank/DDBJ databases">
        <title>Draft genome of the nematode, Opisthorchis viverrini.</title>
        <authorList>
            <person name="Mitreva M."/>
        </authorList>
    </citation>
    <scope>NUCLEOTIDE SEQUENCE [LARGE SCALE GENOMIC DNA]</scope>
    <source>
        <strain evidence="11">Khon Kaen</strain>
    </source>
</reference>
<dbReference type="InterPro" id="IPR036291">
    <property type="entry name" value="NAD(P)-bd_dom_sf"/>
</dbReference>
<proteinExistence type="inferred from homology"/>
<evidence type="ECO:0000259" key="10">
    <source>
        <dbReference type="Pfam" id="PF14748"/>
    </source>
</evidence>
<evidence type="ECO:0000256" key="1">
    <source>
        <dbReference type="ARBA" id="ARBA00005205"/>
    </source>
</evidence>
<dbReference type="EMBL" id="KV907025">
    <property type="protein sequence ID" value="OON13898.1"/>
    <property type="molecule type" value="Genomic_DNA"/>
</dbReference>
<dbReference type="PANTHER" id="PTHR11645:SF0">
    <property type="entry name" value="PYRROLINE-5-CARBOXYLATE REDUCTASE 3"/>
    <property type="match status" value="1"/>
</dbReference>
<protein>
    <recommendedName>
        <fullName evidence="8">Pyrroline-5-carboxylate reductase</fullName>
        <ecNumber evidence="8">1.5.1.2</ecNumber>
    </recommendedName>
</protein>
<comment type="catalytic activity">
    <reaction evidence="8">
        <text>L-proline + NADP(+) = (S)-1-pyrroline-5-carboxylate + NADPH + 2 H(+)</text>
        <dbReference type="Rhea" id="RHEA:14109"/>
        <dbReference type="ChEBI" id="CHEBI:15378"/>
        <dbReference type="ChEBI" id="CHEBI:17388"/>
        <dbReference type="ChEBI" id="CHEBI:57783"/>
        <dbReference type="ChEBI" id="CHEBI:58349"/>
        <dbReference type="ChEBI" id="CHEBI:60039"/>
        <dbReference type="EC" id="1.5.1.2"/>
    </reaction>
</comment>
<keyword evidence="12" id="KW-1185">Reference proteome</keyword>
<dbReference type="InterPro" id="IPR028939">
    <property type="entry name" value="P5C_Rdtase_cat_N"/>
</dbReference>
<comment type="similarity">
    <text evidence="2 8">Belongs to the pyrroline-5-carboxylate reductase family.</text>
</comment>
<dbReference type="Gene3D" id="1.10.3730.10">
    <property type="entry name" value="ProC C-terminal domain-like"/>
    <property type="match status" value="1"/>
</dbReference>
<dbReference type="HAMAP" id="MF_01925">
    <property type="entry name" value="P5C_reductase"/>
    <property type="match status" value="1"/>
</dbReference>
<evidence type="ECO:0000256" key="7">
    <source>
        <dbReference type="ARBA" id="ARBA00049975"/>
    </source>
</evidence>
<comment type="function">
    <text evidence="7">Oxidoreductase that catalyzes the last step in proline biosynthesis, which corresponds to the reduction of pyrroline-5-carboxylate (P5C) to L-proline using NAD(P)H. Proline is synthesized from either glutamate or ornithine; both are converted to P5C, and then to proline via pyrroline-5-carboxylate reductases (PYCRs). PYCR3 is exclusively linked to the biosynthesis of proline from ornithine.</text>
</comment>
<evidence type="ECO:0000256" key="3">
    <source>
        <dbReference type="ARBA" id="ARBA00022650"/>
    </source>
</evidence>
<comment type="pathway">
    <text evidence="1 8">Amino-acid biosynthesis; L-proline biosynthesis; L-proline from L-glutamate 5-semialdehyde: step 1/1.</text>
</comment>
<dbReference type="FunFam" id="1.10.3730.10:FF:000001">
    <property type="entry name" value="Pyrroline-5-carboxylate reductase"/>
    <property type="match status" value="1"/>
</dbReference>
<dbReference type="PROSITE" id="PS00521">
    <property type="entry name" value="P5CR"/>
    <property type="match status" value="1"/>
</dbReference>
<dbReference type="PANTHER" id="PTHR11645">
    <property type="entry name" value="PYRROLINE-5-CARBOXYLATE REDUCTASE"/>
    <property type="match status" value="1"/>
</dbReference>
<keyword evidence="8" id="KW-0028">Amino-acid biosynthesis</keyword>
<dbReference type="SUPFAM" id="SSF48179">
    <property type="entry name" value="6-phosphogluconate dehydrogenase C-terminal domain-like"/>
    <property type="match status" value="1"/>
</dbReference>
<dbReference type="NCBIfam" id="TIGR00112">
    <property type="entry name" value="proC"/>
    <property type="match status" value="1"/>
</dbReference>
<dbReference type="Proteomes" id="UP000243686">
    <property type="component" value="Unassembled WGS sequence"/>
</dbReference>
<dbReference type="InterPro" id="IPR053790">
    <property type="entry name" value="P5CR-like_CS"/>
</dbReference>
<dbReference type="Pfam" id="PF03807">
    <property type="entry name" value="F420_oxidored"/>
    <property type="match status" value="1"/>
</dbReference>
<dbReference type="SUPFAM" id="SSF51735">
    <property type="entry name" value="NAD(P)-binding Rossmann-fold domains"/>
    <property type="match status" value="1"/>
</dbReference>
<feature type="domain" description="Pyrroline-5-carboxylate reductase catalytic N-terminal" evidence="9">
    <location>
        <begin position="73"/>
        <end position="175"/>
    </location>
</feature>
<keyword evidence="3 8" id="KW-0641">Proline biosynthesis</keyword>
<sequence length="343" mass="36562">MHDALEAGHCEFRPACTEHVCINKRVPFASIIIMSLTRSAYRVALTFNWFGRKSFLCEPMSSESTRLLGTKHVGFLGSGQMAQALAKGFLSAGILKGEQVTMADVFSTSSADAHLFEPIKQLQDAYGVEYVQMNDVMAKKSDIIFICVKPHIVRPTLKGISHVFDGKLVISVAAGVTLEQLSQVVSQSTRLIRIMPNTPCLVGAGTAFFAVGPSASAEDVLLTKMLCSSIFNVFEEVPETMFDAATGISGCGPAYMYLIVEALTDGGVRIGLPRQLAHKLAVSTMLGSAIMMEKTGENPAKLRGDVCSPGGATIAAIHTLEEGGLRATIMNAVKAAAVRSGEL</sequence>
<evidence type="ECO:0000256" key="5">
    <source>
        <dbReference type="ARBA" id="ARBA00023002"/>
    </source>
</evidence>
<keyword evidence="4 8" id="KW-0521">NADP</keyword>
<dbReference type="Pfam" id="PF14748">
    <property type="entry name" value="P5CR_dimer"/>
    <property type="match status" value="1"/>
</dbReference>
<evidence type="ECO:0000256" key="8">
    <source>
        <dbReference type="RuleBase" id="RU003903"/>
    </source>
</evidence>
<comment type="subunit">
    <text evidence="6">Homodecamer; composed of 5 homodimers.</text>
</comment>
<dbReference type="GO" id="GO:0004735">
    <property type="term" value="F:pyrroline-5-carboxylate reductase activity"/>
    <property type="evidence" value="ECO:0007669"/>
    <property type="project" value="UniProtKB-EC"/>
</dbReference>
<evidence type="ECO:0000259" key="9">
    <source>
        <dbReference type="Pfam" id="PF03807"/>
    </source>
</evidence>
<evidence type="ECO:0000313" key="12">
    <source>
        <dbReference type="Proteomes" id="UP000243686"/>
    </source>
</evidence>
<feature type="non-terminal residue" evidence="11">
    <location>
        <position position="343"/>
    </location>
</feature>
<dbReference type="EC" id="1.5.1.2" evidence="8"/>
<name>A0A1S8WHH6_OPIVI</name>
<keyword evidence="5 8" id="KW-0560">Oxidoreductase</keyword>
<dbReference type="InterPro" id="IPR029036">
    <property type="entry name" value="P5CR_dimer"/>
</dbReference>
<dbReference type="AlphaFoldDB" id="A0A1S8WHH6"/>
<organism evidence="11 12">
    <name type="scientific">Opisthorchis viverrini</name>
    <name type="common">Southeast Asian liver fluke</name>
    <dbReference type="NCBI Taxonomy" id="6198"/>
    <lineage>
        <taxon>Eukaryota</taxon>
        <taxon>Metazoa</taxon>
        <taxon>Spiralia</taxon>
        <taxon>Lophotrochozoa</taxon>
        <taxon>Platyhelminthes</taxon>
        <taxon>Trematoda</taxon>
        <taxon>Digenea</taxon>
        <taxon>Opisthorchiida</taxon>
        <taxon>Opisthorchiata</taxon>
        <taxon>Opisthorchiidae</taxon>
        <taxon>Opisthorchis</taxon>
    </lineage>
</organism>
<accession>A0A1S8WHH6</accession>
<evidence type="ECO:0000256" key="4">
    <source>
        <dbReference type="ARBA" id="ARBA00022857"/>
    </source>
</evidence>
<dbReference type="InterPro" id="IPR008927">
    <property type="entry name" value="6-PGluconate_DH-like_C_sf"/>
</dbReference>